<gene>
    <name evidence="1" type="ORF">AGABI1DRAFT_118743</name>
</gene>
<dbReference type="AlphaFoldDB" id="K5W4D1"/>
<organism evidence="1 2">
    <name type="scientific">Agaricus bisporus var. burnettii (strain JB137-S8 / ATCC MYA-4627 / FGSC 10392)</name>
    <name type="common">White button mushroom</name>
    <dbReference type="NCBI Taxonomy" id="597362"/>
    <lineage>
        <taxon>Eukaryota</taxon>
        <taxon>Fungi</taxon>
        <taxon>Dikarya</taxon>
        <taxon>Basidiomycota</taxon>
        <taxon>Agaricomycotina</taxon>
        <taxon>Agaricomycetes</taxon>
        <taxon>Agaricomycetidae</taxon>
        <taxon>Agaricales</taxon>
        <taxon>Agaricineae</taxon>
        <taxon>Agaricaceae</taxon>
        <taxon>Agaricus</taxon>
    </lineage>
</organism>
<evidence type="ECO:0000313" key="1">
    <source>
        <dbReference type="EMBL" id="EKM81639.1"/>
    </source>
</evidence>
<dbReference type="EMBL" id="JH971387">
    <property type="protein sequence ID" value="EKM81639.1"/>
    <property type="molecule type" value="Genomic_DNA"/>
</dbReference>
<dbReference type="RefSeq" id="XP_007327512.1">
    <property type="nucleotide sequence ID" value="XM_007327450.1"/>
</dbReference>
<dbReference type="InParanoid" id="K5W4D1"/>
<proteinExistence type="predicted"/>
<accession>K5W4D1</accession>
<evidence type="ECO:0000313" key="2">
    <source>
        <dbReference type="Proteomes" id="UP000008493"/>
    </source>
</evidence>
<protein>
    <submittedName>
        <fullName evidence="1">Uncharacterized protein</fullName>
    </submittedName>
</protein>
<sequence length="51" mass="5970">MRVKIETFPDLEQVFKELDHPWAICRTESCVGPGNVRLESIFVRLVDHSDR</sequence>
<dbReference type="HOGENOM" id="CLU_3105778_0_0_1"/>
<dbReference type="OMA" id="WAICRTE"/>
<name>K5W4D1_AGABU</name>
<reference evidence="2" key="1">
    <citation type="journal article" date="2012" name="Proc. Natl. Acad. Sci. U.S.A.">
        <title>Genome sequence of the button mushroom Agaricus bisporus reveals mechanisms governing adaptation to a humic-rich ecological niche.</title>
        <authorList>
            <person name="Morin E."/>
            <person name="Kohler A."/>
            <person name="Baker A.R."/>
            <person name="Foulongne-Oriol M."/>
            <person name="Lombard V."/>
            <person name="Nagy L.G."/>
            <person name="Ohm R.A."/>
            <person name="Patyshakuliyeva A."/>
            <person name="Brun A."/>
            <person name="Aerts A.L."/>
            <person name="Bailey A.M."/>
            <person name="Billette C."/>
            <person name="Coutinho P.M."/>
            <person name="Deakin G."/>
            <person name="Doddapaneni H."/>
            <person name="Floudas D."/>
            <person name="Grimwood J."/>
            <person name="Hilden K."/>
            <person name="Kuees U."/>
            <person name="LaButti K.M."/>
            <person name="Lapidus A."/>
            <person name="Lindquist E.A."/>
            <person name="Lucas S.M."/>
            <person name="Murat C."/>
            <person name="Riley R.W."/>
            <person name="Salamov A.A."/>
            <person name="Schmutz J."/>
            <person name="Subramanian V."/>
            <person name="Woesten H.A.B."/>
            <person name="Xu J."/>
            <person name="Eastwood D.C."/>
            <person name="Foster G.D."/>
            <person name="Sonnenberg A.S."/>
            <person name="Cullen D."/>
            <person name="de Vries R.P."/>
            <person name="Lundell T."/>
            <person name="Hibbett D.S."/>
            <person name="Henrissat B."/>
            <person name="Burton K.S."/>
            <person name="Kerrigan R.W."/>
            <person name="Challen M.P."/>
            <person name="Grigoriev I.V."/>
            <person name="Martin F."/>
        </authorList>
    </citation>
    <scope>NUCLEOTIDE SEQUENCE [LARGE SCALE GENOMIC DNA]</scope>
    <source>
        <strain evidence="2">JB137-S8 / ATCC MYA-4627 / FGSC 10392</strain>
    </source>
</reference>
<dbReference type="KEGG" id="abp:AGABI1DRAFT118743"/>
<keyword evidence="2" id="KW-1185">Reference proteome</keyword>
<dbReference type="GeneID" id="18825482"/>
<dbReference type="Proteomes" id="UP000008493">
    <property type="component" value="Unassembled WGS sequence"/>
</dbReference>